<reference evidence="1 2" key="2">
    <citation type="journal article" date="2015" name="BMC Genomics">
        <title>Analysis of three genomes within the thermophilic bacterial species Caldanaerobacter subterraneus with a focus on carbon monoxide dehydrogenase evolution and hydrolase diversity.</title>
        <authorList>
            <person name="Sant'Anna F.H."/>
            <person name="Lebedinsky A.V."/>
            <person name="Sokolova T.G."/>
            <person name="Robb F.T."/>
            <person name="Gonzalez J.M."/>
        </authorList>
    </citation>
    <scope>NUCLEOTIDE SEQUENCE [LARGE SCALE GENOMIC DNA]</scope>
    <source>
        <strain evidence="1 2">DSM 12653</strain>
    </source>
</reference>
<sequence>MSTIKKEIPLTVSLYSLKKSPNTSENFFALSK</sequence>
<name>A0A0F5PMT7_9THEO</name>
<reference evidence="2" key="3">
    <citation type="submission" date="2015-02" db="EMBL/GenBank/DDBJ databases">
        <title>Genome analysis of three genomes within the thermophilic hydrogenogenic bacterial species Caldanaerobacter subterraneus.</title>
        <authorList>
            <person name="Sant'Anna F.H."/>
            <person name="Lebedinsky A."/>
            <person name="Sokolova T."/>
            <person name="Robb F.T."/>
            <person name="Gonzalez J.M."/>
        </authorList>
    </citation>
    <scope>NUCLEOTIDE SEQUENCE [LARGE SCALE GENOMIC DNA]</scope>
    <source>
        <strain evidence="2">DSM 12653</strain>
    </source>
</reference>
<accession>A0A0F5PMT7</accession>
<evidence type="ECO:0000313" key="1">
    <source>
        <dbReference type="EMBL" id="KKC29943.1"/>
    </source>
</evidence>
<dbReference type="AlphaFoldDB" id="A0A0F5PMT7"/>
<gene>
    <name evidence="1" type="ORF">CDSM653_01019</name>
</gene>
<dbReference type="Proteomes" id="UP000010146">
    <property type="component" value="Unassembled WGS sequence"/>
</dbReference>
<proteinExistence type="predicted"/>
<organism evidence="1 2">
    <name type="scientific">Caldanaerobacter subterraneus subsp. pacificus DSM 12653</name>
    <dbReference type="NCBI Taxonomy" id="391606"/>
    <lineage>
        <taxon>Bacteria</taxon>
        <taxon>Bacillati</taxon>
        <taxon>Bacillota</taxon>
        <taxon>Clostridia</taxon>
        <taxon>Thermoanaerobacterales</taxon>
        <taxon>Thermoanaerobacteraceae</taxon>
        <taxon>Caldanaerobacter</taxon>
    </lineage>
</organism>
<protein>
    <submittedName>
        <fullName evidence="1">Uncharacterized protein</fullName>
    </submittedName>
</protein>
<reference evidence="1 2" key="1">
    <citation type="submission" date="2008-07" db="EMBL/GenBank/DDBJ databases">
        <authorList>
            <person name="Gonzalez J."/>
            <person name="Sokolova T."/>
            <person name="Ferriera S."/>
            <person name="Johnson J."/>
            <person name="Kravitz S."/>
            <person name="Beeson K."/>
            <person name="Sutton G."/>
            <person name="Rogers Y.-H."/>
            <person name="Friedman R."/>
            <person name="Frazier M."/>
            <person name="Venter J.C."/>
        </authorList>
    </citation>
    <scope>NUCLEOTIDE SEQUENCE [LARGE SCALE GENOMIC DNA]</scope>
    <source>
        <strain evidence="1 2">DSM 12653</strain>
    </source>
</reference>
<comment type="caution">
    <text evidence="1">The sequence shown here is derived from an EMBL/GenBank/DDBJ whole genome shotgun (WGS) entry which is preliminary data.</text>
</comment>
<dbReference type="EMBL" id="ABXP02000058">
    <property type="protein sequence ID" value="KKC29943.1"/>
    <property type="molecule type" value="Genomic_DNA"/>
</dbReference>
<evidence type="ECO:0000313" key="2">
    <source>
        <dbReference type="Proteomes" id="UP000010146"/>
    </source>
</evidence>